<gene>
    <name evidence="2" type="ORF">F7O84_13645</name>
</gene>
<name>A0A7V7QKZ4_9FIRM</name>
<keyword evidence="1" id="KW-0472">Membrane</keyword>
<dbReference type="AlphaFoldDB" id="A0A7V7QKZ4"/>
<keyword evidence="3" id="KW-1185">Reference proteome</keyword>
<keyword evidence="1" id="KW-0812">Transmembrane</keyword>
<feature type="transmembrane region" description="Helical" evidence="1">
    <location>
        <begin position="55"/>
        <end position="72"/>
    </location>
</feature>
<reference evidence="2 3" key="1">
    <citation type="submission" date="2019-09" db="EMBL/GenBank/DDBJ databases">
        <authorList>
            <person name="Valk L.C."/>
        </authorList>
    </citation>
    <scope>NUCLEOTIDE SEQUENCE [LARGE SCALE GENOMIC DNA]</scope>
    <source>
        <strain evidence="2">GalUA</strain>
    </source>
</reference>
<feature type="transmembrane region" description="Helical" evidence="1">
    <location>
        <begin position="92"/>
        <end position="110"/>
    </location>
</feature>
<sequence length="111" mass="12715">MIVEGKSGKVENYKFTAIVFTVLYLIFEAFAFFNNTAGNPEYSEMMRNAIKFQQIGVGICVIVYDIIAVNKWYHFKKHDKLAYLIHPIVEKILELICLVCGVIGFGMACFY</sequence>
<keyword evidence="1" id="KW-1133">Transmembrane helix</keyword>
<dbReference type="Proteomes" id="UP000461768">
    <property type="component" value="Unassembled WGS sequence"/>
</dbReference>
<reference evidence="2 3" key="2">
    <citation type="submission" date="2020-02" db="EMBL/GenBank/DDBJ databases">
        <title>Candidatus Galacturonibacter soehngenii shows hetero-acetogenic catabolism of galacturonic acid but lacks a canonical carbon monoxide dehydrogenase/acetyl-CoA synthase complex.</title>
        <authorList>
            <person name="Diender M."/>
            <person name="Stouten G.R."/>
            <person name="Petersen J.F."/>
            <person name="Nielsen P.H."/>
            <person name="Dueholm M.S."/>
            <person name="Pronk J.T."/>
            <person name="Van Loosdrecht M.C.M."/>
        </authorList>
    </citation>
    <scope>NUCLEOTIDE SEQUENCE [LARGE SCALE GENOMIC DNA]</scope>
    <source>
        <strain evidence="2">GalUA</strain>
    </source>
</reference>
<organism evidence="2 3">
    <name type="scientific">Candidatus Galacturonatibacter soehngenii</name>
    <dbReference type="NCBI Taxonomy" id="2307010"/>
    <lineage>
        <taxon>Bacteria</taxon>
        <taxon>Bacillati</taxon>
        <taxon>Bacillota</taxon>
        <taxon>Clostridia</taxon>
        <taxon>Lachnospirales</taxon>
        <taxon>Lachnospiraceae</taxon>
        <taxon>Candidatus Galacturonatibacter</taxon>
    </lineage>
</organism>
<protein>
    <submittedName>
        <fullName evidence="2">Uncharacterized protein</fullName>
    </submittedName>
</protein>
<feature type="transmembrane region" description="Helical" evidence="1">
    <location>
        <begin position="15"/>
        <end position="34"/>
    </location>
</feature>
<dbReference type="EMBL" id="WAGX01000005">
    <property type="protein sequence ID" value="KAB1438569.1"/>
    <property type="molecule type" value="Genomic_DNA"/>
</dbReference>
<dbReference type="OrthoDB" id="2048416at2"/>
<accession>A0A7V7QKZ4</accession>
<comment type="caution">
    <text evidence="2">The sequence shown here is derived from an EMBL/GenBank/DDBJ whole genome shotgun (WGS) entry which is preliminary data.</text>
</comment>
<dbReference type="RefSeq" id="WP_151146226.1">
    <property type="nucleotide sequence ID" value="NZ_WAGX01000005.1"/>
</dbReference>
<evidence type="ECO:0000256" key="1">
    <source>
        <dbReference type="SAM" id="Phobius"/>
    </source>
</evidence>
<proteinExistence type="predicted"/>
<evidence type="ECO:0000313" key="3">
    <source>
        <dbReference type="Proteomes" id="UP000461768"/>
    </source>
</evidence>
<evidence type="ECO:0000313" key="2">
    <source>
        <dbReference type="EMBL" id="KAB1438569.1"/>
    </source>
</evidence>